<reference evidence="2 3" key="1">
    <citation type="submission" date="2020-04" db="EMBL/GenBank/DDBJ databases">
        <title>MicrobeNet Type strains.</title>
        <authorList>
            <person name="Nicholson A.C."/>
        </authorList>
    </citation>
    <scope>NUCLEOTIDE SEQUENCE [LARGE SCALE GENOMIC DNA]</scope>
    <source>
        <strain evidence="2 3">JCM 12354</strain>
    </source>
</reference>
<feature type="transmembrane region" description="Helical" evidence="1">
    <location>
        <begin position="236"/>
        <end position="256"/>
    </location>
</feature>
<keyword evidence="3" id="KW-1185">Reference proteome</keyword>
<dbReference type="Proteomes" id="UP000565711">
    <property type="component" value="Unassembled WGS sequence"/>
</dbReference>
<gene>
    <name evidence="2" type="ORF">HGA08_10520</name>
</gene>
<keyword evidence="1" id="KW-0472">Membrane</keyword>
<name>A0A846XY27_9NOCA</name>
<proteinExistence type="predicted"/>
<organism evidence="2 3">
    <name type="scientific">Nocardia vermiculata</name>
    <dbReference type="NCBI Taxonomy" id="257274"/>
    <lineage>
        <taxon>Bacteria</taxon>
        <taxon>Bacillati</taxon>
        <taxon>Actinomycetota</taxon>
        <taxon>Actinomycetes</taxon>
        <taxon>Mycobacteriales</taxon>
        <taxon>Nocardiaceae</taxon>
        <taxon>Nocardia</taxon>
    </lineage>
</organism>
<evidence type="ECO:0000313" key="2">
    <source>
        <dbReference type="EMBL" id="NKY50645.1"/>
    </source>
</evidence>
<keyword evidence="1" id="KW-1133">Transmembrane helix</keyword>
<keyword evidence="1" id="KW-0812">Transmembrane</keyword>
<feature type="transmembrane region" description="Helical" evidence="1">
    <location>
        <begin position="179"/>
        <end position="203"/>
    </location>
</feature>
<dbReference type="RefSeq" id="WP_067871462.1">
    <property type="nucleotide sequence ID" value="NZ_JAAXOP010000004.1"/>
</dbReference>
<evidence type="ECO:0000256" key="1">
    <source>
        <dbReference type="SAM" id="Phobius"/>
    </source>
</evidence>
<dbReference type="AlphaFoldDB" id="A0A846XY27"/>
<dbReference type="EMBL" id="JAAXOP010000004">
    <property type="protein sequence ID" value="NKY50645.1"/>
    <property type="molecule type" value="Genomic_DNA"/>
</dbReference>
<sequence>MIARQEVPEAELIGKLFDYADMFQNSLFEKFEQLPPRRSRNSRALLFDDLYAVVLPSNGPAGTDDSADADERPSGALLAALLAAESEYHGPIRLNEQQSLHLAEVYEGLGMQLTGLPRHAAVAFQRAKALYRTIEDRDAEDRCGLRLAKTRTRTAQGWRYWVGRLADVSCGYGYQPFRLLFWVLFALVLVTVLTFKLSALGFADTLYLCVTGFLNPVGWGDLNESDDLRSAAAKPLFAVEAWVGAVSMSVFFALLVRKWFRL</sequence>
<accession>A0A846XY27</accession>
<protein>
    <submittedName>
        <fullName evidence="2">Uncharacterized protein</fullName>
    </submittedName>
</protein>
<evidence type="ECO:0000313" key="3">
    <source>
        <dbReference type="Proteomes" id="UP000565711"/>
    </source>
</evidence>
<comment type="caution">
    <text evidence="2">The sequence shown here is derived from an EMBL/GenBank/DDBJ whole genome shotgun (WGS) entry which is preliminary data.</text>
</comment>